<name>A0A914LTA5_MELIC</name>
<dbReference type="Proteomes" id="UP000887563">
    <property type="component" value="Unplaced"/>
</dbReference>
<evidence type="ECO:0000313" key="3">
    <source>
        <dbReference type="WBParaSite" id="Minc3s00779g17238"/>
    </source>
</evidence>
<keyword evidence="2" id="KW-1185">Reference proteome</keyword>
<evidence type="ECO:0000256" key="1">
    <source>
        <dbReference type="SAM" id="Phobius"/>
    </source>
</evidence>
<accession>A0A914LTA5</accession>
<evidence type="ECO:0000313" key="2">
    <source>
        <dbReference type="Proteomes" id="UP000887563"/>
    </source>
</evidence>
<sequence length="69" mass="7611">MLLFGKLLFLFGKLLLLFGKLLLLFGKLLLLLLAGRILSPLSIRALLVGGASPELPLLACRRRLELIIN</sequence>
<keyword evidence="1" id="KW-0472">Membrane</keyword>
<keyword evidence="1" id="KW-1133">Transmembrane helix</keyword>
<keyword evidence="1" id="KW-0812">Transmembrane</keyword>
<feature type="transmembrane region" description="Helical" evidence="1">
    <location>
        <begin position="14"/>
        <end position="34"/>
    </location>
</feature>
<organism evidence="2 3">
    <name type="scientific">Meloidogyne incognita</name>
    <name type="common">Southern root-knot nematode worm</name>
    <name type="synonym">Oxyuris incognita</name>
    <dbReference type="NCBI Taxonomy" id="6306"/>
    <lineage>
        <taxon>Eukaryota</taxon>
        <taxon>Metazoa</taxon>
        <taxon>Ecdysozoa</taxon>
        <taxon>Nematoda</taxon>
        <taxon>Chromadorea</taxon>
        <taxon>Rhabditida</taxon>
        <taxon>Tylenchina</taxon>
        <taxon>Tylenchomorpha</taxon>
        <taxon>Tylenchoidea</taxon>
        <taxon>Meloidogynidae</taxon>
        <taxon>Meloidogyninae</taxon>
        <taxon>Meloidogyne</taxon>
        <taxon>Meloidogyne incognita group</taxon>
    </lineage>
</organism>
<reference evidence="3" key="1">
    <citation type="submission" date="2022-11" db="UniProtKB">
        <authorList>
            <consortium name="WormBaseParasite"/>
        </authorList>
    </citation>
    <scope>IDENTIFICATION</scope>
</reference>
<proteinExistence type="predicted"/>
<protein>
    <submittedName>
        <fullName evidence="3">Candidate secreted effector</fullName>
    </submittedName>
</protein>
<dbReference type="WBParaSite" id="Minc3s00779g17238">
    <property type="protein sequence ID" value="Minc3s00779g17238"/>
    <property type="gene ID" value="Minc3s00779g17238"/>
</dbReference>
<dbReference type="AlphaFoldDB" id="A0A914LTA5"/>